<dbReference type="EMBL" id="MK327938">
    <property type="protein sequence ID" value="QBO63893.1"/>
    <property type="molecule type" value="Genomic_DNA"/>
</dbReference>
<name>A0A482GGX0_BPGOS</name>
<accession>A0A482GGX0</accession>
<protein>
    <submittedName>
        <fullName evidence="2">Uncharacterized protein</fullName>
    </submittedName>
</protein>
<gene>
    <name evidence="2" type="ORF">Goslar_00100</name>
</gene>
<evidence type="ECO:0000313" key="3">
    <source>
        <dbReference type="Proteomes" id="UP000294673"/>
    </source>
</evidence>
<feature type="transmembrane region" description="Helical" evidence="1">
    <location>
        <begin position="33"/>
        <end position="52"/>
    </location>
</feature>
<keyword evidence="1" id="KW-0472">Membrane</keyword>
<evidence type="ECO:0000256" key="1">
    <source>
        <dbReference type="SAM" id="Phobius"/>
    </source>
</evidence>
<sequence length="123" mass="14197">MSLKEYAKIYCFITFILIGIFAVGIDFETSTERVYYVIRTIVCVVGQLPLLYICTWSTRNIKRFVVYGFAYVLFMLVMWQVDARLSDIANIIATAILSATSWCLFLPMCRRVEDEGYGYHGES</sequence>
<feature type="transmembrane region" description="Helical" evidence="1">
    <location>
        <begin position="88"/>
        <end position="106"/>
    </location>
</feature>
<feature type="transmembrane region" description="Helical" evidence="1">
    <location>
        <begin position="7"/>
        <end position="27"/>
    </location>
</feature>
<keyword evidence="1" id="KW-0812">Transmembrane</keyword>
<feature type="transmembrane region" description="Helical" evidence="1">
    <location>
        <begin position="64"/>
        <end position="82"/>
    </location>
</feature>
<evidence type="ECO:0000313" key="2">
    <source>
        <dbReference type="EMBL" id="QBO63893.1"/>
    </source>
</evidence>
<dbReference type="Proteomes" id="UP000294673">
    <property type="component" value="Segment"/>
</dbReference>
<keyword evidence="1" id="KW-1133">Transmembrane helix</keyword>
<keyword evidence="3" id="KW-1185">Reference proteome</keyword>
<organismHost>
    <name type="scientific">Escherichia coli</name>
    <dbReference type="NCBI Taxonomy" id="562"/>
</organismHost>
<organism evidence="2 3">
    <name type="scientific">Escherichia phage vB_EcoM_Goslar</name>
    <dbReference type="NCBI Taxonomy" id="2502409"/>
    <lineage>
        <taxon>Viruses</taxon>
        <taxon>Duplodnaviria</taxon>
        <taxon>Heunggongvirae</taxon>
        <taxon>Uroviricota</taxon>
        <taxon>Caudoviricetes</taxon>
        <taxon>Chimalliviridae</taxon>
        <taxon>Goslarvirus</taxon>
        <taxon>Goslarvirus goslar</taxon>
    </lineage>
</organism>
<reference evidence="2 3" key="1">
    <citation type="submission" date="2018-12" db="EMBL/GenBank/DDBJ databases">
        <title>Still something new to discover - new insights into E. coli phage diversity and taxonomy.</title>
        <authorList>
            <person name="Korf I.H.E."/>
            <person name="Adriaennsens E."/>
            <person name="Dreiseikelmann B."/>
            <person name="Kropinski A."/>
            <person name="Nimtz M."/>
            <person name="Meier-Kolthoff J.P."/>
            <person name="Rohde M."/>
            <person name="van Raaij M."/>
            <person name="Wittmann J."/>
        </authorList>
    </citation>
    <scope>NUCLEOTIDE SEQUENCE [LARGE SCALE GENOMIC DNA]</scope>
</reference>
<proteinExistence type="predicted"/>